<dbReference type="InterPro" id="IPR050237">
    <property type="entry name" value="ATP-dep_AMP-bd_enzyme"/>
</dbReference>
<sequence length="514" mass="55783">MHLAEHARRDPDSLALVVADTGLRMTYGELDDRSARVAGLLQHAGLREGDVVALLAENSVLSAEVYWAAMRRGLSFTPVDHSLGVEEIAYVINDSGARALFISESMSELAGSLAALTPHVDVRFVRGSGIEHHEDYEGALSSASVSVGDPWNGSELVYSAGTTGRPKGVRPLGVYGAAPDDRARPARHIAPCCGITANTVYLCAMPLYEPTSLQSFVAVQMAGGTVVTLAEPSAEAVLGAIGRYRGSHTLCSVRVLSEMARLPRATRARYDLSSLTLVIHTAAPCPAEVKRELLEWLGPIVCEFYGAAEGNGLTFITGMEWLRKPGSVGRSVLGTVRVCDADGHELPEGRVGLVYFDRPGRSFAYSNAPELTRSVMHPWRENWTTMGDIGYLEDGYLFLVDRKEFALTKDEGVVYPREVEDVLAEHPVIADVAVVGMHDGQEQRRLRAVIRAADGTDVGPVLARELIEHVSDRIAHWKVPDKVDFVRELPRVATGKLIKRKVAAHYTVIDSVAV</sequence>
<comment type="caution">
    <text evidence="3">The sequence shown here is derived from an EMBL/GenBank/DDBJ whole genome shotgun (WGS) entry which is preliminary data.</text>
</comment>
<feature type="domain" description="AMP-binding enzyme C-terminal" evidence="2">
    <location>
        <begin position="418"/>
        <end position="496"/>
    </location>
</feature>
<reference evidence="3 4" key="1">
    <citation type="submission" date="2020-07" db="EMBL/GenBank/DDBJ databases">
        <title>Genome of Haloechinothrix sp.</title>
        <authorList>
            <person name="Tang S.-K."/>
            <person name="Yang L."/>
            <person name="Zhu W.-Y."/>
        </authorList>
    </citation>
    <scope>NUCLEOTIDE SEQUENCE [LARGE SCALE GENOMIC DNA]</scope>
    <source>
        <strain evidence="3 4">YIM 98757</strain>
    </source>
</reference>
<gene>
    <name evidence="3" type="ORF">H0B56_14820</name>
</gene>
<dbReference type="Pfam" id="PF13193">
    <property type="entry name" value="AMP-binding_C"/>
    <property type="match status" value="1"/>
</dbReference>
<dbReference type="PANTHER" id="PTHR43767">
    <property type="entry name" value="LONG-CHAIN-FATTY-ACID--COA LIGASE"/>
    <property type="match status" value="1"/>
</dbReference>
<dbReference type="InterPro" id="IPR045851">
    <property type="entry name" value="AMP-bd_C_sf"/>
</dbReference>
<protein>
    <submittedName>
        <fullName evidence="3">AMP-binding protein</fullName>
    </submittedName>
</protein>
<evidence type="ECO:0000313" key="3">
    <source>
        <dbReference type="EMBL" id="MBA0126821.1"/>
    </source>
</evidence>
<dbReference type="AlphaFoldDB" id="A0A838AC67"/>
<dbReference type="InterPro" id="IPR000873">
    <property type="entry name" value="AMP-dep_synth/lig_dom"/>
</dbReference>
<dbReference type="InterPro" id="IPR042099">
    <property type="entry name" value="ANL_N_sf"/>
</dbReference>
<evidence type="ECO:0000259" key="1">
    <source>
        <dbReference type="Pfam" id="PF00501"/>
    </source>
</evidence>
<proteinExistence type="predicted"/>
<dbReference type="EMBL" id="JACCKD010000005">
    <property type="protein sequence ID" value="MBA0126821.1"/>
    <property type="molecule type" value="Genomic_DNA"/>
</dbReference>
<dbReference type="Proteomes" id="UP000582974">
    <property type="component" value="Unassembled WGS sequence"/>
</dbReference>
<accession>A0A838AC67</accession>
<keyword evidence="4" id="KW-1185">Reference proteome</keyword>
<dbReference type="PANTHER" id="PTHR43767:SF1">
    <property type="entry name" value="NONRIBOSOMAL PEPTIDE SYNTHASE PES1 (EUROFUNG)-RELATED"/>
    <property type="match status" value="1"/>
</dbReference>
<dbReference type="SUPFAM" id="SSF56801">
    <property type="entry name" value="Acetyl-CoA synthetase-like"/>
    <property type="match status" value="1"/>
</dbReference>
<evidence type="ECO:0000259" key="2">
    <source>
        <dbReference type="Pfam" id="PF13193"/>
    </source>
</evidence>
<dbReference type="GO" id="GO:0016878">
    <property type="term" value="F:acid-thiol ligase activity"/>
    <property type="evidence" value="ECO:0007669"/>
    <property type="project" value="UniProtKB-ARBA"/>
</dbReference>
<evidence type="ECO:0000313" key="4">
    <source>
        <dbReference type="Proteomes" id="UP000582974"/>
    </source>
</evidence>
<dbReference type="Gene3D" id="3.40.50.12780">
    <property type="entry name" value="N-terminal domain of ligase-like"/>
    <property type="match status" value="1"/>
</dbReference>
<name>A0A838AC67_9PSEU</name>
<dbReference type="Pfam" id="PF00501">
    <property type="entry name" value="AMP-binding"/>
    <property type="match status" value="1"/>
</dbReference>
<organism evidence="3 4">
    <name type="scientific">Haloechinothrix aidingensis</name>
    <dbReference type="NCBI Taxonomy" id="2752311"/>
    <lineage>
        <taxon>Bacteria</taxon>
        <taxon>Bacillati</taxon>
        <taxon>Actinomycetota</taxon>
        <taxon>Actinomycetes</taxon>
        <taxon>Pseudonocardiales</taxon>
        <taxon>Pseudonocardiaceae</taxon>
        <taxon>Haloechinothrix</taxon>
    </lineage>
</organism>
<dbReference type="RefSeq" id="WP_180893653.1">
    <property type="nucleotide sequence ID" value="NZ_JACCKD010000005.1"/>
</dbReference>
<dbReference type="InterPro" id="IPR020845">
    <property type="entry name" value="AMP-binding_CS"/>
</dbReference>
<dbReference type="PROSITE" id="PS00455">
    <property type="entry name" value="AMP_BINDING"/>
    <property type="match status" value="1"/>
</dbReference>
<dbReference type="Gene3D" id="3.30.300.30">
    <property type="match status" value="1"/>
</dbReference>
<feature type="domain" description="AMP-dependent synthetase/ligase" evidence="1">
    <location>
        <begin position="4"/>
        <end position="360"/>
    </location>
</feature>
<dbReference type="InterPro" id="IPR025110">
    <property type="entry name" value="AMP-bd_C"/>
</dbReference>